<keyword evidence="9" id="KW-1185">Reference proteome</keyword>
<feature type="domain" description="EamA" evidence="7">
    <location>
        <begin position="13"/>
        <end position="137"/>
    </location>
</feature>
<dbReference type="GO" id="GO:0016020">
    <property type="term" value="C:membrane"/>
    <property type="evidence" value="ECO:0007669"/>
    <property type="project" value="UniProtKB-SubCell"/>
</dbReference>
<sequence length="285" mass="29619">MSRAPAAWFDVPLTALAPLAWGTTYWVTTELLPPDRPLTAALLRVLPVGLILLAFFRRLPTGRWLWRMMVLGALNIGVFQALLFVAAYRLPGGVAATLGAVQPLLVMLLAWPVLAMKPGARGLIAGAAGLVGVALLVLTPAARLDELGIAAALAGAVCMAVGTVLTRKWAPPVPLMLFTAWQLVAGGVLLLPLALLAEPALPPLSAANIAGYLYLGIVGAALSYALWFRGVERLHPGALSTLGLLSPVSATVLGWLALGQALGPVQIVGAIVVLAAVTLGQRRPK</sequence>
<organism evidence="8 9">
    <name type="scientific">Magnetospirillum fulvum</name>
    <name type="common">Rhodospirillum fulvum</name>
    <dbReference type="NCBI Taxonomy" id="1082"/>
    <lineage>
        <taxon>Bacteria</taxon>
        <taxon>Pseudomonadati</taxon>
        <taxon>Pseudomonadota</taxon>
        <taxon>Alphaproteobacteria</taxon>
        <taxon>Rhodospirillales</taxon>
        <taxon>Rhodospirillaceae</taxon>
        <taxon>Magnetospirillum</taxon>
    </lineage>
</organism>
<feature type="transmembrane region" description="Helical" evidence="6">
    <location>
        <begin position="209"/>
        <end position="227"/>
    </location>
</feature>
<dbReference type="SUPFAM" id="SSF103481">
    <property type="entry name" value="Multidrug resistance efflux transporter EmrE"/>
    <property type="match status" value="2"/>
</dbReference>
<dbReference type="Pfam" id="PF00892">
    <property type="entry name" value="EamA"/>
    <property type="match status" value="2"/>
</dbReference>
<evidence type="ECO:0000256" key="5">
    <source>
        <dbReference type="ARBA" id="ARBA00023136"/>
    </source>
</evidence>
<accession>A0A1H6HQA7</accession>
<dbReference type="InterPro" id="IPR000620">
    <property type="entry name" value="EamA_dom"/>
</dbReference>
<feature type="transmembrane region" description="Helical" evidence="6">
    <location>
        <begin position="147"/>
        <end position="165"/>
    </location>
</feature>
<evidence type="ECO:0000256" key="2">
    <source>
        <dbReference type="ARBA" id="ARBA00007362"/>
    </source>
</evidence>
<evidence type="ECO:0000256" key="6">
    <source>
        <dbReference type="SAM" id="Phobius"/>
    </source>
</evidence>
<evidence type="ECO:0000313" key="8">
    <source>
        <dbReference type="EMBL" id="SEH37262.1"/>
    </source>
</evidence>
<gene>
    <name evidence="8" type="ORF">SAMN04244559_01953</name>
</gene>
<dbReference type="Proteomes" id="UP000182983">
    <property type="component" value="Unassembled WGS sequence"/>
</dbReference>
<protein>
    <submittedName>
        <fullName evidence="8">Probable blue pigment (Indigoidine) exporter</fullName>
    </submittedName>
</protein>
<comment type="subcellular location">
    <subcellularLocation>
        <location evidence="1">Membrane</location>
        <topology evidence="1">Multi-pass membrane protein</topology>
    </subcellularLocation>
</comment>
<keyword evidence="3 6" id="KW-0812">Transmembrane</keyword>
<dbReference type="EMBL" id="FNWO01000007">
    <property type="protein sequence ID" value="SEH37262.1"/>
    <property type="molecule type" value="Genomic_DNA"/>
</dbReference>
<proteinExistence type="inferred from homology"/>
<feature type="transmembrane region" description="Helical" evidence="6">
    <location>
        <begin position="177"/>
        <end position="197"/>
    </location>
</feature>
<dbReference type="InterPro" id="IPR050638">
    <property type="entry name" value="AA-Vitamin_Transporters"/>
</dbReference>
<dbReference type="AlphaFoldDB" id="A0A1H6HQA7"/>
<dbReference type="InterPro" id="IPR037185">
    <property type="entry name" value="EmrE-like"/>
</dbReference>
<comment type="similarity">
    <text evidence="2">Belongs to the EamA transporter family.</text>
</comment>
<feature type="transmembrane region" description="Helical" evidence="6">
    <location>
        <begin position="68"/>
        <end position="88"/>
    </location>
</feature>
<feature type="transmembrane region" description="Helical" evidence="6">
    <location>
        <begin position="239"/>
        <end position="258"/>
    </location>
</feature>
<dbReference type="RefSeq" id="WP_074768035.1">
    <property type="nucleotide sequence ID" value="NZ_FNWO01000007.1"/>
</dbReference>
<dbReference type="PANTHER" id="PTHR32322:SF2">
    <property type="entry name" value="EAMA DOMAIN-CONTAINING PROTEIN"/>
    <property type="match status" value="1"/>
</dbReference>
<keyword evidence="4 6" id="KW-1133">Transmembrane helix</keyword>
<name>A0A1H6HQA7_MAGFU</name>
<evidence type="ECO:0000256" key="1">
    <source>
        <dbReference type="ARBA" id="ARBA00004141"/>
    </source>
</evidence>
<feature type="transmembrane region" description="Helical" evidence="6">
    <location>
        <begin position="264"/>
        <end position="280"/>
    </location>
</feature>
<feature type="transmembrane region" description="Helical" evidence="6">
    <location>
        <begin position="122"/>
        <end position="141"/>
    </location>
</feature>
<feature type="domain" description="EamA" evidence="7">
    <location>
        <begin position="147"/>
        <end position="279"/>
    </location>
</feature>
<keyword evidence="5 6" id="KW-0472">Membrane</keyword>
<evidence type="ECO:0000256" key="3">
    <source>
        <dbReference type="ARBA" id="ARBA00022692"/>
    </source>
</evidence>
<dbReference type="PANTHER" id="PTHR32322">
    <property type="entry name" value="INNER MEMBRANE TRANSPORTER"/>
    <property type="match status" value="1"/>
</dbReference>
<evidence type="ECO:0000256" key="4">
    <source>
        <dbReference type="ARBA" id="ARBA00022989"/>
    </source>
</evidence>
<evidence type="ECO:0000259" key="7">
    <source>
        <dbReference type="Pfam" id="PF00892"/>
    </source>
</evidence>
<dbReference type="OrthoDB" id="5430053at2"/>
<feature type="transmembrane region" description="Helical" evidence="6">
    <location>
        <begin position="38"/>
        <end position="56"/>
    </location>
</feature>
<evidence type="ECO:0000313" key="9">
    <source>
        <dbReference type="Proteomes" id="UP000182983"/>
    </source>
</evidence>
<reference evidence="9" key="1">
    <citation type="submission" date="2016-10" db="EMBL/GenBank/DDBJ databases">
        <authorList>
            <person name="Varghese N."/>
            <person name="Submissions S."/>
        </authorList>
    </citation>
    <scope>NUCLEOTIDE SEQUENCE [LARGE SCALE GENOMIC DNA]</scope>
    <source>
        <strain evidence="9">DSM 13234</strain>
    </source>
</reference>
<feature type="transmembrane region" description="Helical" evidence="6">
    <location>
        <begin position="94"/>
        <end position="115"/>
    </location>
</feature>